<dbReference type="GO" id="GO:0047429">
    <property type="term" value="F:nucleoside triphosphate diphosphatase activity"/>
    <property type="evidence" value="ECO:0007669"/>
    <property type="project" value="InterPro"/>
</dbReference>
<dbReference type="HOGENOM" id="CLU_163949_0_0_9"/>
<dbReference type="GO" id="GO:0009143">
    <property type="term" value="P:nucleoside triphosphate catabolic process"/>
    <property type="evidence" value="ECO:0007669"/>
    <property type="project" value="InterPro"/>
</dbReference>
<dbReference type="EMBL" id="CP000724">
    <property type="protein sequence ID" value="ABR50838.1"/>
    <property type="molecule type" value="Genomic_DNA"/>
</dbReference>
<evidence type="ECO:0008006" key="3">
    <source>
        <dbReference type="Google" id="ProtNLM"/>
    </source>
</evidence>
<dbReference type="RefSeq" id="WP_012065723.1">
    <property type="nucleotide sequence ID" value="NC_009633.1"/>
</dbReference>
<organism evidence="1 2">
    <name type="scientific">Alkaliphilus metalliredigens (strain QYMF)</name>
    <dbReference type="NCBI Taxonomy" id="293826"/>
    <lineage>
        <taxon>Bacteria</taxon>
        <taxon>Bacillati</taxon>
        <taxon>Bacillota</taxon>
        <taxon>Clostridia</taxon>
        <taxon>Peptostreptococcales</taxon>
        <taxon>Natronincolaceae</taxon>
        <taxon>Alkaliphilus</taxon>
    </lineage>
</organism>
<dbReference type="OrthoDB" id="2381770at2"/>
<reference evidence="2" key="1">
    <citation type="journal article" date="2016" name="Genome Announc.">
        <title>Complete genome sequence of Alkaliphilus metalliredigens strain QYMF, an alkaliphilic and metal-reducing bacterium isolated from borax-contaminated leachate ponds.</title>
        <authorList>
            <person name="Hwang C."/>
            <person name="Copeland A."/>
            <person name="Lucas S."/>
            <person name="Lapidus A."/>
            <person name="Barry K."/>
            <person name="Detter J.C."/>
            <person name="Glavina Del Rio T."/>
            <person name="Hammon N."/>
            <person name="Israni S."/>
            <person name="Dalin E."/>
            <person name="Tice H."/>
            <person name="Pitluck S."/>
            <person name="Chertkov O."/>
            <person name="Brettin T."/>
            <person name="Bruce D."/>
            <person name="Han C."/>
            <person name="Schmutz J."/>
            <person name="Larimer F."/>
            <person name="Land M.L."/>
            <person name="Hauser L."/>
            <person name="Kyrpides N."/>
            <person name="Mikhailova N."/>
            <person name="Ye Q."/>
            <person name="Zhou J."/>
            <person name="Richardson P."/>
            <person name="Fields M.W."/>
        </authorList>
    </citation>
    <scope>NUCLEOTIDE SEQUENCE [LARGE SCALE GENOMIC DNA]</scope>
    <source>
        <strain evidence="2">QYMF</strain>
    </source>
</reference>
<dbReference type="KEGG" id="amt:Amet_4772"/>
<dbReference type="InterPro" id="IPR025984">
    <property type="entry name" value="DCTPP"/>
</dbReference>
<sequence>MLDFQKKNVDIGRNLKMIEFLKCELLSSIALVFEGLLKGVKGAQDSVLEGLANIILVTYSLGKRLGIDYQIIDKKVQDKVKIHIIEEHHLEKWYGELSSLNQHLKGREK</sequence>
<gene>
    <name evidence="1" type="ordered locus">Amet_4772</name>
</gene>
<dbReference type="AlphaFoldDB" id="A6TXC0"/>
<name>A6TXC0_ALKMQ</name>
<accession>A6TXC0</accession>
<dbReference type="eggNOG" id="ENOG50332FJ">
    <property type="taxonomic scope" value="Bacteria"/>
</dbReference>
<evidence type="ECO:0000313" key="2">
    <source>
        <dbReference type="Proteomes" id="UP000001572"/>
    </source>
</evidence>
<keyword evidence="2" id="KW-1185">Reference proteome</keyword>
<dbReference type="STRING" id="293826.Amet_4772"/>
<dbReference type="Pfam" id="PF12643">
    <property type="entry name" value="MazG-like"/>
    <property type="match status" value="1"/>
</dbReference>
<evidence type="ECO:0000313" key="1">
    <source>
        <dbReference type="EMBL" id="ABR50838.1"/>
    </source>
</evidence>
<dbReference type="Proteomes" id="UP000001572">
    <property type="component" value="Chromosome"/>
</dbReference>
<protein>
    <recommendedName>
        <fullName evidence="3">MazG-like family protein</fullName>
    </recommendedName>
</protein>
<proteinExistence type="predicted"/>